<evidence type="ECO:0000259" key="6">
    <source>
        <dbReference type="Pfam" id="PF04893"/>
    </source>
</evidence>
<feature type="transmembrane region" description="Helical" evidence="5">
    <location>
        <begin position="107"/>
        <end position="126"/>
    </location>
</feature>
<evidence type="ECO:0000313" key="7">
    <source>
        <dbReference type="EMBL" id="KPJ64197.1"/>
    </source>
</evidence>
<evidence type="ECO:0000256" key="4">
    <source>
        <dbReference type="ARBA" id="ARBA00023136"/>
    </source>
</evidence>
<feature type="transmembrane region" description="Helical" evidence="5">
    <location>
        <begin position="40"/>
        <end position="59"/>
    </location>
</feature>
<dbReference type="InterPro" id="IPR006977">
    <property type="entry name" value="Yip1_dom"/>
</dbReference>
<name>A0A0S7XNY0_UNCSA</name>
<feature type="transmembrane region" description="Helical" evidence="5">
    <location>
        <begin position="138"/>
        <end position="156"/>
    </location>
</feature>
<dbReference type="GO" id="GO:0016020">
    <property type="term" value="C:membrane"/>
    <property type="evidence" value="ECO:0007669"/>
    <property type="project" value="UniProtKB-SubCell"/>
</dbReference>
<organism evidence="7 8">
    <name type="scientific">candidate division WOR-1 bacterium DG_54_3</name>
    <dbReference type="NCBI Taxonomy" id="1703775"/>
    <lineage>
        <taxon>Bacteria</taxon>
        <taxon>Bacillati</taxon>
        <taxon>Saganbacteria</taxon>
    </lineage>
</organism>
<keyword evidence="4 5" id="KW-0472">Membrane</keyword>
<evidence type="ECO:0000256" key="3">
    <source>
        <dbReference type="ARBA" id="ARBA00022989"/>
    </source>
</evidence>
<sequence length="243" mass="27192">MEEISSPVPQEEKTMGGASKVVNVFFEPTRVFESLKVKPTWLVPFIIVALLGMGFYYFAYPMIIAEQIAKIEANERIPAEQKEVIIERMRESEHPPIWQLGISPAGMLIYFAVASAVLFFVFNVLLGGDSAFRRVFSVYCYSALVGIPATIVKLPLTLVKKSADVQTSLALLLSPDLKESFLYKVFSSFDIFVIWQVILVSIGIGVLYKYTTKKAFTAVCILWIIWIFLKSGLSSLFGGMVSF</sequence>
<keyword evidence="2 5" id="KW-0812">Transmembrane</keyword>
<evidence type="ECO:0000256" key="5">
    <source>
        <dbReference type="SAM" id="Phobius"/>
    </source>
</evidence>
<feature type="transmembrane region" description="Helical" evidence="5">
    <location>
        <begin position="215"/>
        <end position="237"/>
    </location>
</feature>
<feature type="transmembrane region" description="Helical" evidence="5">
    <location>
        <begin position="181"/>
        <end position="208"/>
    </location>
</feature>
<proteinExistence type="predicted"/>
<reference evidence="7 8" key="1">
    <citation type="journal article" date="2015" name="Microbiome">
        <title>Genomic resolution of linkages in carbon, nitrogen, and sulfur cycling among widespread estuary sediment bacteria.</title>
        <authorList>
            <person name="Baker B.J."/>
            <person name="Lazar C.S."/>
            <person name="Teske A.P."/>
            <person name="Dick G.J."/>
        </authorList>
    </citation>
    <scope>NUCLEOTIDE SEQUENCE [LARGE SCALE GENOMIC DNA]</scope>
    <source>
        <strain evidence="7">DG_54_3</strain>
    </source>
</reference>
<evidence type="ECO:0000256" key="2">
    <source>
        <dbReference type="ARBA" id="ARBA00022692"/>
    </source>
</evidence>
<evidence type="ECO:0000313" key="8">
    <source>
        <dbReference type="Proteomes" id="UP000051861"/>
    </source>
</evidence>
<evidence type="ECO:0000256" key="1">
    <source>
        <dbReference type="ARBA" id="ARBA00004141"/>
    </source>
</evidence>
<dbReference type="AlphaFoldDB" id="A0A0S7XNY0"/>
<feature type="domain" description="Yip1" evidence="6">
    <location>
        <begin position="23"/>
        <end position="228"/>
    </location>
</feature>
<dbReference type="Pfam" id="PF04893">
    <property type="entry name" value="Yip1"/>
    <property type="match status" value="1"/>
</dbReference>
<protein>
    <recommendedName>
        <fullName evidence="6">Yip1 domain-containing protein</fullName>
    </recommendedName>
</protein>
<comment type="subcellular location">
    <subcellularLocation>
        <location evidence="1">Membrane</location>
        <topology evidence="1">Multi-pass membrane protein</topology>
    </subcellularLocation>
</comment>
<accession>A0A0S7XNY0</accession>
<keyword evidence="3 5" id="KW-1133">Transmembrane helix</keyword>
<dbReference type="EMBL" id="LIZX01000194">
    <property type="protein sequence ID" value="KPJ64197.1"/>
    <property type="molecule type" value="Genomic_DNA"/>
</dbReference>
<gene>
    <name evidence="7" type="ORF">AMJ44_13225</name>
</gene>
<dbReference type="Proteomes" id="UP000051861">
    <property type="component" value="Unassembled WGS sequence"/>
</dbReference>
<comment type="caution">
    <text evidence="7">The sequence shown here is derived from an EMBL/GenBank/DDBJ whole genome shotgun (WGS) entry which is preliminary data.</text>
</comment>